<reference evidence="1" key="1">
    <citation type="submission" date="2019-08" db="EMBL/GenBank/DDBJ databases">
        <authorList>
            <person name="Kucharzyk K."/>
            <person name="Murdoch R.W."/>
            <person name="Higgins S."/>
            <person name="Loffler F."/>
        </authorList>
    </citation>
    <scope>NUCLEOTIDE SEQUENCE</scope>
</reference>
<protein>
    <submittedName>
        <fullName evidence="1">Uncharacterized protein</fullName>
    </submittedName>
</protein>
<gene>
    <name evidence="1" type="ORF">SDC9_166041</name>
</gene>
<proteinExistence type="predicted"/>
<name>A0A645FVX6_9ZZZZ</name>
<dbReference type="EMBL" id="VSSQ01066066">
    <property type="protein sequence ID" value="MPN18678.1"/>
    <property type="molecule type" value="Genomic_DNA"/>
</dbReference>
<dbReference type="AlphaFoldDB" id="A0A645FVX6"/>
<accession>A0A645FVX6</accession>
<organism evidence="1">
    <name type="scientific">bioreactor metagenome</name>
    <dbReference type="NCBI Taxonomy" id="1076179"/>
    <lineage>
        <taxon>unclassified sequences</taxon>
        <taxon>metagenomes</taxon>
        <taxon>ecological metagenomes</taxon>
    </lineage>
</organism>
<sequence>MIVRLFDNLRGHGLGNGFGGAPGAGGTLGAGGLVDRGLLGRRLLGSCLVGGGLLEGHLDLLVLVRGVDSRGGGGRLTHLGWTCRTGLRATTAGGTRQIVSDGGGGFGGRDLLGSSRGFDHRFGGFIVH</sequence>
<comment type="caution">
    <text evidence="1">The sequence shown here is derived from an EMBL/GenBank/DDBJ whole genome shotgun (WGS) entry which is preliminary data.</text>
</comment>
<evidence type="ECO:0000313" key="1">
    <source>
        <dbReference type="EMBL" id="MPN18678.1"/>
    </source>
</evidence>